<dbReference type="EC" id="1.11.1.6" evidence="3 10"/>
<evidence type="ECO:0000256" key="5">
    <source>
        <dbReference type="ARBA" id="ARBA00022617"/>
    </source>
</evidence>
<dbReference type="InterPro" id="IPR029062">
    <property type="entry name" value="Class_I_gatase-like"/>
</dbReference>
<keyword evidence="8 10" id="KW-0408">Iron</keyword>
<evidence type="ECO:0000256" key="9">
    <source>
        <dbReference type="ARBA" id="ARBA00023324"/>
    </source>
</evidence>
<reference evidence="16 17" key="1">
    <citation type="submission" date="2013-07" db="EMBL/GenBank/DDBJ databases">
        <title>The Genome Sequence of Cryptococcus heveanensis BCC8398.</title>
        <authorList>
            <consortium name="The Broad Institute Genome Sequencing Platform"/>
            <person name="Cuomo C."/>
            <person name="Litvintseva A."/>
            <person name="Chen Y."/>
            <person name="Heitman J."/>
            <person name="Sun S."/>
            <person name="Springer D."/>
            <person name="Dromer F."/>
            <person name="Young S.K."/>
            <person name="Zeng Q."/>
            <person name="Gargeya S."/>
            <person name="Fitzgerald M."/>
            <person name="Abouelleil A."/>
            <person name="Alvarado L."/>
            <person name="Berlin A.M."/>
            <person name="Chapman S.B."/>
            <person name="Dewar J."/>
            <person name="Goldberg J."/>
            <person name="Griggs A."/>
            <person name="Gujja S."/>
            <person name="Hansen M."/>
            <person name="Howarth C."/>
            <person name="Imamovic A."/>
            <person name="Larimer J."/>
            <person name="McCowan C."/>
            <person name="Murphy C."/>
            <person name="Pearson M."/>
            <person name="Priest M."/>
            <person name="Roberts A."/>
            <person name="Saif S."/>
            <person name="Shea T."/>
            <person name="Sykes S."/>
            <person name="Wortman J."/>
            <person name="Nusbaum C."/>
            <person name="Birren B."/>
        </authorList>
    </citation>
    <scope>NUCLEOTIDE SEQUENCE [LARGE SCALE GENOMIC DNA]</scope>
    <source>
        <strain evidence="16 17">BCC8398</strain>
    </source>
</reference>
<evidence type="ECO:0000256" key="13">
    <source>
        <dbReference type="RuleBase" id="RU000498"/>
    </source>
</evidence>
<organism evidence="16 17">
    <name type="scientific">Kwoniella heveanensis BCC8398</name>
    <dbReference type="NCBI Taxonomy" id="1296120"/>
    <lineage>
        <taxon>Eukaryota</taxon>
        <taxon>Fungi</taxon>
        <taxon>Dikarya</taxon>
        <taxon>Basidiomycota</taxon>
        <taxon>Agaricomycotina</taxon>
        <taxon>Tremellomycetes</taxon>
        <taxon>Tremellales</taxon>
        <taxon>Cryptococcaceae</taxon>
        <taxon>Kwoniella</taxon>
    </lineage>
</organism>
<dbReference type="InterPro" id="IPR043156">
    <property type="entry name" value="Catalase_clade2_helical"/>
</dbReference>
<comment type="catalytic activity">
    <reaction evidence="10 13">
        <text>2 H2O2 = O2 + 2 H2O</text>
        <dbReference type="Rhea" id="RHEA:20309"/>
        <dbReference type="ChEBI" id="CHEBI:15377"/>
        <dbReference type="ChEBI" id="CHEBI:15379"/>
        <dbReference type="ChEBI" id="CHEBI:16240"/>
        <dbReference type="EC" id="1.11.1.6"/>
    </reaction>
</comment>
<dbReference type="GO" id="GO:0020037">
    <property type="term" value="F:heme binding"/>
    <property type="evidence" value="ECO:0007669"/>
    <property type="project" value="UniProtKB-UniRule"/>
</dbReference>
<dbReference type="InterPro" id="IPR024708">
    <property type="entry name" value="Catalase_AS"/>
</dbReference>
<dbReference type="FunFam" id="2.40.180.10:FF:000003">
    <property type="entry name" value="Catalase"/>
    <property type="match status" value="1"/>
</dbReference>
<dbReference type="InterPro" id="IPR018028">
    <property type="entry name" value="Catalase"/>
</dbReference>
<comment type="cofactor">
    <cofactor evidence="1 10 12">
        <name>heme</name>
        <dbReference type="ChEBI" id="CHEBI:30413"/>
    </cofactor>
</comment>
<name>A0A1B9GUC0_9TREE</name>
<dbReference type="InterPro" id="IPR020835">
    <property type="entry name" value="Catalase_sf"/>
</dbReference>
<feature type="active site" evidence="11">
    <location>
        <position position="83"/>
    </location>
</feature>
<dbReference type="PROSITE" id="PS51402">
    <property type="entry name" value="CATALASE_3"/>
    <property type="match status" value="1"/>
</dbReference>
<dbReference type="PROSITE" id="PS00438">
    <property type="entry name" value="CATALASE_2"/>
    <property type="match status" value="1"/>
</dbReference>
<evidence type="ECO:0000313" key="16">
    <source>
        <dbReference type="EMBL" id="OCF34653.1"/>
    </source>
</evidence>
<evidence type="ECO:0000313" key="17">
    <source>
        <dbReference type="Proteomes" id="UP000092666"/>
    </source>
</evidence>
<dbReference type="Gene3D" id="2.40.180.10">
    <property type="entry name" value="Catalase core domain"/>
    <property type="match status" value="1"/>
</dbReference>
<evidence type="ECO:0000256" key="4">
    <source>
        <dbReference type="ARBA" id="ARBA00022559"/>
    </source>
</evidence>
<evidence type="ECO:0000256" key="12">
    <source>
        <dbReference type="PIRSR" id="PIRSR038927-2"/>
    </source>
</evidence>
<dbReference type="GO" id="GO:0046872">
    <property type="term" value="F:metal ion binding"/>
    <property type="evidence" value="ECO:0007669"/>
    <property type="project" value="UniProtKB-KW"/>
</dbReference>
<dbReference type="Pfam" id="PF18011">
    <property type="entry name" value="Catalase_C"/>
    <property type="match status" value="1"/>
</dbReference>
<dbReference type="OrthoDB" id="6880011at2759"/>
<dbReference type="GO" id="GO:0005829">
    <property type="term" value="C:cytosol"/>
    <property type="evidence" value="ECO:0007669"/>
    <property type="project" value="TreeGrafter"/>
</dbReference>
<dbReference type="Proteomes" id="UP000092666">
    <property type="component" value="Unassembled WGS sequence"/>
</dbReference>
<dbReference type="CDD" id="cd03132">
    <property type="entry name" value="GATase1_catalase"/>
    <property type="match status" value="1"/>
</dbReference>
<evidence type="ECO:0000256" key="7">
    <source>
        <dbReference type="ARBA" id="ARBA00023002"/>
    </source>
</evidence>
<proteinExistence type="inferred from homology"/>
<evidence type="ECO:0000256" key="8">
    <source>
        <dbReference type="ARBA" id="ARBA00023004"/>
    </source>
</evidence>
<dbReference type="GO" id="GO:0042744">
    <property type="term" value="P:hydrogen peroxide catabolic process"/>
    <property type="evidence" value="ECO:0007669"/>
    <property type="project" value="UniProtKB-UniRule"/>
</dbReference>
<evidence type="ECO:0000256" key="14">
    <source>
        <dbReference type="RuleBase" id="RU004142"/>
    </source>
</evidence>
<keyword evidence="6 10" id="KW-0479">Metal-binding</keyword>
<evidence type="ECO:0000256" key="11">
    <source>
        <dbReference type="PIRSR" id="PIRSR038927-1"/>
    </source>
</evidence>
<dbReference type="InterPro" id="IPR011614">
    <property type="entry name" value="Catalase_core"/>
</dbReference>
<dbReference type="InterPro" id="IPR010582">
    <property type="entry name" value="Catalase_immune_responsive"/>
</dbReference>
<evidence type="ECO:0000256" key="10">
    <source>
        <dbReference type="PIRNR" id="PIRNR038927"/>
    </source>
</evidence>
<evidence type="ECO:0000256" key="1">
    <source>
        <dbReference type="ARBA" id="ARBA00001971"/>
    </source>
</evidence>
<evidence type="ECO:0000256" key="3">
    <source>
        <dbReference type="ARBA" id="ARBA00012314"/>
    </source>
</evidence>
<keyword evidence="4 10" id="KW-0575">Peroxidase</keyword>
<dbReference type="InterPro" id="IPR041399">
    <property type="entry name" value="Catalase_large_C"/>
</dbReference>
<dbReference type="GO" id="GO:0004096">
    <property type="term" value="F:catalase activity"/>
    <property type="evidence" value="ECO:0007669"/>
    <property type="project" value="UniProtKB-UniRule"/>
</dbReference>
<dbReference type="Pfam" id="PF00199">
    <property type="entry name" value="Catalase"/>
    <property type="match status" value="1"/>
</dbReference>
<keyword evidence="5 10" id="KW-0349">Heme</keyword>
<reference evidence="17" key="2">
    <citation type="submission" date="2013-12" db="EMBL/GenBank/DDBJ databases">
        <title>Evolution of pathogenesis and genome organization in the Tremellales.</title>
        <authorList>
            <person name="Cuomo C."/>
            <person name="Litvintseva A."/>
            <person name="Heitman J."/>
            <person name="Chen Y."/>
            <person name="Sun S."/>
            <person name="Springer D."/>
            <person name="Dromer F."/>
            <person name="Young S."/>
            <person name="Zeng Q."/>
            <person name="Chapman S."/>
            <person name="Gujja S."/>
            <person name="Saif S."/>
            <person name="Birren B."/>
        </authorList>
    </citation>
    <scope>NUCLEOTIDE SEQUENCE [LARGE SCALE GENOMIC DNA]</scope>
    <source>
        <strain evidence="17">BCC8398</strain>
    </source>
</reference>
<evidence type="ECO:0000256" key="2">
    <source>
        <dbReference type="ARBA" id="ARBA00005329"/>
    </source>
</evidence>
<dbReference type="SMART" id="SM01060">
    <property type="entry name" value="Catalase"/>
    <property type="match status" value="1"/>
</dbReference>
<protein>
    <recommendedName>
        <fullName evidence="3 10">Catalase</fullName>
        <ecNumber evidence="3 10">1.11.1.6</ecNumber>
    </recommendedName>
</protein>
<comment type="function">
    <text evidence="14">Catalyzes the degradation of hydrogen peroxide (H(2)O(2)) generated by peroxisomal oxidases to water and oxygen, thereby protecting cells from the toxic effects of hydrogen peroxide.</text>
</comment>
<feature type="active site" evidence="11">
    <location>
        <position position="156"/>
    </location>
</feature>
<gene>
    <name evidence="16" type="ORF">I316_03695</name>
</gene>
<dbReference type="Gene3D" id="3.40.50.880">
    <property type="match status" value="1"/>
</dbReference>
<dbReference type="InterPro" id="IPR002226">
    <property type="entry name" value="Catalase_haem_BS"/>
</dbReference>
<dbReference type="PIRSF" id="PIRSF038927">
    <property type="entry name" value="Catalase_clade2"/>
    <property type="match status" value="1"/>
</dbReference>
<dbReference type="EMBL" id="KV700124">
    <property type="protein sequence ID" value="OCF34653.1"/>
    <property type="molecule type" value="Genomic_DNA"/>
</dbReference>
<dbReference type="AlphaFoldDB" id="A0A1B9GUC0"/>
<dbReference type="SUPFAM" id="SSF56634">
    <property type="entry name" value="Heme-dependent catalase-like"/>
    <property type="match status" value="1"/>
</dbReference>
<evidence type="ECO:0000259" key="15">
    <source>
        <dbReference type="SMART" id="SM01060"/>
    </source>
</evidence>
<feature type="binding site" description="axial binding residue" evidence="12">
    <location>
        <position position="370"/>
    </location>
    <ligand>
        <name>heme</name>
        <dbReference type="ChEBI" id="CHEBI:30413"/>
    </ligand>
    <ligandPart>
        <name>Fe</name>
        <dbReference type="ChEBI" id="CHEBI:18248"/>
    </ligandPart>
</feature>
<accession>A0A1B9GUC0</accession>
<dbReference type="GO" id="GO:0006979">
    <property type="term" value="P:response to oxidative stress"/>
    <property type="evidence" value="ECO:0007669"/>
    <property type="project" value="InterPro"/>
</dbReference>
<evidence type="ECO:0000256" key="6">
    <source>
        <dbReference type="ARBA" id="ARBA00022723"/>
    </source>
</evidence>
<dbReference type="Pfam" id="PF06628">
    <property type="entry name" value="Catalase-rel"/>
    <property type="match status" value="1"/>
</dbReference>
<comment type="similarity">
    <text evidence="2 10 13">Belongs to the catalase family.</text>
</comment>
<dbReference type="Gene3D" id="1.20.1370.20">
    <property type="match status" value="1"/>
</dbReference>
<comment type="function">
    <text evidence="10">Occurs in almost all aerobically respiring organisms and serves to protect cells from the toxic effects of hydrogen peroxide.</text>
</comment>
<feature type="domain" description="Catalase core" evidence="15">
    <location>
        <begin position="36"/>
        <end position="423"/>
    </location>
</feature>
<keyword evidence="7 10" id="KW-0560">Oxidoreductase</keyword>
<dbReference type="PRINTS" id="PR00067">
    <property type="entry name" value="CATALASE"/>
</dbReference>
<dbReference type="PANTHER" id="PTHR42821">
    <property type="entry name" value="CATALASE"/>
    <property type="match status" value="1"/>
</dbReference>
<dbReference type="PANTHER" id="PTHR42821:SF1">
    <property type="entry name" value="CATALASE-B"/>
    <property type="match status" value="1"/>
</dbReference>
<dbReference type="STRING" id="1296120.A0A1B9GUC0"/>
<dbReference type="PROSITE" id="PS00437">
    <property type="entry name" value="CATALASE_1"/>
    <property type="match status" value="1"/>
</dbReference>
<sequence length="713" mass="79312">MAQQVVDKIVNSTVGDAKKRQMDGFTIEQNNQTPLTTYFGTKIAETDIALRAGARGPTVLEDFHNREKISHFDHERIPERAVHARGAGAFGEFKLHTPLTGITTAKILTDTSKTTPAYVRFSTVNGSRGSADSVRDPRGFAARLYTDEGNWDLVGNNIPIFFIQDAIKFVDLVHAVKPEPHNEIPQAQTAHDNAWDFMGLHPQTTAMQQWIMSDRAIPRSYRMMQGFGVHSFRLINAEGKSTFVKYHWTPHLGTHSLVWDEALKLAGQDPDFHRRDLWDAIEAGAYPKWELGVQLIPEEDEHKFDFDLLDSTKLVPEDIVPLKNIGTLTLNRNPVDYFTEVEQVAFCTQHIVPGMDFSSDPLLAGRNFSYQDTQISRLGVNFADIPVNRPVCPFMTNQRDGHMNMFSKTNRTPYHPNRFDALPTTEPAKGGFASYPEVVSGIKERVLGPKFNEFTSQAQLFYNSMSKHEKQHIIDAYQFELSKCYEHVVQQTAIDRINLIDHDLALAVAEAFPAVKVKDAVPNHGGKSAFLSQVEGKNQTFTAEGRKVAIYLLPGYSYAQVEPLKIAFAAAGMMVKFVGPATGKIEAGNGMTQVAEFTFENSRSTYFDALIFIGGDSDDYTKKLKNGRLIHAAREAYMHLKAVAATGNAVGWLTDMCLPGDLPADAKTKTEITEANGVLLAPSVGTGAQFSEQFISSVAKHRVWDREVSHIAA</sequence>
<dbReference type="InterPro" id="IPR024712">
    <property type="entry name" value="Catalase_clade2"/>
</dbReference>
<dbReference type="SUPFAM" id="SSF52317">
    <property type="entry name" value="Class I glutamine amidotransferase-like"/>
    <property type="match status" value="1"/>
</dbReference>
<keyword evidence="9 10" id="KW-0376">Hydrogen peroxide</keyword>
<keyword evidence="17" id="KW-1185">Reference proteome</keyword>